<organism evidence="1 2">
    <name type="scientific">Pseudocalidococcus azoricus BACA0444</name>
    <dbReference type="NCBI Taxonomy" id="2918990"/>
    <lineage>
        <taxon>Bacteria</taxon>
        <taxon>Bacillati</taxon>
        <taxon>Cyanobacteriota</taxon>
        <taxon>Cyanophyceae</taxon>
        <taxon>Acaryochloridales</taxon>
        <taxon>Thermosynechococcaceae</taxon>
        <taxon>Pseudocalidococcus</taxon>
        <taxon>Pseudocalidococcus azoricus</taxon>
    </lineage>
</organism>
<comment type="caution">
    <text evidence="1">The sequence shown here is derived from an EMBL/GenBank/DDBJ whole genome shotgun (WGS) entry which is preliminary data.</text>
</comment>
<accession>A0AAE4FU78</accession>
<protein>
    <submittedName>
        <fullName evidence="1">Uncharacterized protein</fullName>
    </submittedName>
</protein>
<evidence type="ECO:0000313" key="2">
    <source>
        <dbReference type="Proteomes" id="UP001268256"/>
    </source>
</evidence>
<dbReference type="RefSeq" id="WP_322878515.1">
    <property type="nucleotide sequence ID" value="NZ_JAVMIP010000010.1"/>
</dbReference>
<keyword evidence="2" id="KW-1185">Reference proteome</keyword>
<dbReference type="EMBL" id="JAVMIP010000010">
    <property type="protein sequence ID" value="MDS3861272.1"/>
    <property type="molecule type" value="Genomic_DNA"/>
</dbReference>
<sequence length="343" mass="38250">MEDVDGYLLKCTQAPAIGRRRLLLHINGVTSDQDRQYRDLKQLAQLTQANPLDMYGIHNQTHGFEADLLESLLGKAELYRYWPGEMTPEAAQRLQAYGQLLNALCVQDLAPDADMVGIAKTLLPGKLTLPLSEQNLSSLQAVLQLPFIQKMGWLEFANYIYGTLPPGAPRPTLRLAYEILRGIQAGAEIFIVAHSQGLIITALACRMVEIVLKGSPKWAEMLRIVGYGPVILWADLPAVLHQQTVLIQHRQDLVAESLSNMRQMGVWNNVQAQLQNLLNNSDGLFKAMERDSHHAASNYLGLQDNLTSQRSSKLIQLLLTENWQTSPWISGLAGNRIILEAEV</sequence>
<dbReference type="AlphaFoldDB" id="A0AAE4FU78"/>
<reference evidence="2" key="1">
    <citation type="submission" date="2023-07" db="EMBL/GenBank/DDBJ databases">
        <authorList>
            <person name="Luz R."/>
            <person name="Cordeiro R."/>
            <person name="Fonseca A."/>
            <person name="Goncalves V."/>
        </authorList>
    </citation>
    <scope>NUCLEOTIDE SEQUENCE [LARGE SCALE GENOMIC DNA]</scope>
    <source>
        <strain evidence="2">BACA0444</strain>
    </source>
</reference>
<dbReference type="Proteomes" id="UP001268256">
    <property type="component" value="Unassembled WGS sequence"/>
</dbReference>
<evidence type="ECO:0000313" key="1">
    <source>
        <dbReference type="EMBL" id="MDS3861272.1"/>
    </source>
</evidence>
<proteinExistence type="predicted"/>
<gene>
    <name evidence="1" type="ORF">RIF25_10685</name>
</gene>
<name>A0AAE4FU78_9CYAN</name>